<reference evidence="2" key="1">
    <citation type="submission" date="2020-05" db="EMBL/GenBank/DDBJ databases">
        <authorList>
            <person name="Chiriac C."/>
            <person name="Salcher M."/>
            <person name="Ghai R."/>
            <person name="Kavagutti S V."/>
        </authorList>
    </citation>
    <scope>NUCLEOTIDE SEQUENCE</scope>
</reference>
<evidence type="ECO:0000313" key="2">
    <source>
        <dbReference type="EMBL" id="CAB4776513.1"/>
    </source>
</evidence>
<organism evidence="2">
    <name type="scientific">freshwater metagenome</name>
    <dbReference type="NCBI Taxonomy" id="449393"/>
    <lineage>
        <taxon>unclassified sequences</taxon>
        <taxon>metagenomes</taxon>
        <taxon>ecological metagenomes</taxon>
    </lineage>
</organism>
<protein>
    <submittedName>
        <fullName evidence="2">Unannotated protein</fullName>
    </submittedName>
</protein>
<proteinExistence type="predicted"/>
<feature type="region of interest" description="Disordered" evidence="1">
    <location>
        <begin position="1"/>
        <end position="75"/>
    </location>
</feature>
<gene>
    <name evidence="2" type="ORF">UFOPK2761_03721</name>
</gene>
<dbReference type="EMBL" id="CAEZYQ010000069">
    <property type="protein sequence ID" value="CAB4776513.1"/>
    <property type="molecule type" value="Genomic_DNA"/>
</dbReference>
<dbReference type="AlphaFoldDB" id="A0A6J6W0F0"/>
<name>A0A6J6W0F0_9ZZZZ</name>
<accession>A0A6J6W0F0</accession>
<evidence type="ECO:0000256" key="1">
    <source>
        <dbReference type="SAM" id="MobiDB-lite"/>
    </source>
</evidence>
<feature type="compositionally biased region" description="Polar residues" evidence="1">
    <location>
        <begin position="14"/>
        <end position="30"/>
    </location>
</feature>
<sequence length="75" mass="7709">MAPARATRKLTPLAPTQGSHSANGVSNVAQASRVHGNPPSGQVDIAVSTATHTPAVHTGQPRNRRTSAIPRPARA</sequence>